<name>A0A6J5YEV4_9ZZZZ</name>
<evidence type="ECO:0000313" key="2">
    <source>
        <dbReference type="EMBL" id="CAB4930879.1"/>
    </source>
</evidence>
<sequence length="53" mass="5711">MKLGLSAPEIDCSNSPVAVDIWVMVPLPALATKKCPSYTTEVPGWSNPYESSE</sequence>
<gene>
    <name evidence="1" type="ORF">UFOPK1392_00936</name>
    <name evidence="2" type="ORF">UFOPK3733_00661</name>
</gene>
<proteinExistence type="predicted"/>
<organism evidence="1">
    <name type="scientific">freshwater metagenome</name>
    <dbReference type="NCBI Taxonomy" id="449393"/>
    <lineage>
        <taxon>unclassified sequences</taxon>
        <taxon>metagenomes</taxon>
        <taxon>ecological metagenomes</taxon>
    </lineage>
</organism>
<protein>
    <submittedName>
        <fullName evidence="1">Unannotated protein</fullName>
    </submittedName>
</protein>
<dbReference type="EMBL" id="CAEMXZ010000031">
    <property type="protein sequence ID" value="CAB4323186.1"/>
    <property type="molecule type" value="Genomic_DNA"/>
</dbReference>
<dbReference type="AlphaFoldDB" id="A0A6J5YEV4"/>
<reference evidence="1" key="1">
    <citation type="submission" date="2020-05" db="EMBL/GenBank/DDBJ databases">
        <authorList>
            <person name="Chiriac C."/>
            <person name="Salcher M."/>
            <person name="Ghai R."/>
            <person name="Kavagutti S V."/>
        </authorList>
    </citation>
    <scope>NUCLEOTIDE SEQUENCE</scope>
</reference>
<accession>A0A6J5YEV4</accession>
<evidence type="ECO:0000313" key="1">
    <source>
        <dbReference type="EMBL" id="CAB4323186.1"/>
    </source>
</evidence>
<dbReference type="EMBL" id="CAFBNC010000023">
    <property type="protein sequence ID" value="CAB4930879.1"/>
    <property type="molecule type" value="Genomic_DNA"/>
</dbReference>